<proteinExistence type="predicted"/>
<evidence type="ECO:0000313" key="3">
    <source>
        <dbReference type="Proteomes" id="UP001283341"/>
    </source>
</evidence>
<accession>A0AAE0HVP3</accession>
<keyword evidence="1" id="KW-0732">Signal</keyword>
<reference evidence="2" key="2">
    <citation type="submission" date="2023-06" db="EMBL/GenBank/DDBJ databases">
        <authorList>
            <consortium name="Lawrence Berkeley National Laboratory"/>
            <person name="Haridas S."/>
            <person name="Hensen N."/>
            <person name="Bonometti L."/>
            <person name="Westerberg I."/>
            <person name="Brannstrom I.O."/>
            <person name="Guillou S."/>
            <person name="Cros-Aarteil S."/>
            <person name="Calhoun S."/>
            <person name="Kuo A."/>
            <person name="Mondo S."/>
            <person name="Pangilinan J."/>
            <person name="Riley R."/>
            <person name="Labutti K."/>
            <person name="Andreopoulos B."/>
            <person name="Lipzen A."/>
            <person name="Chen C."/>
            <person name="Yanf M."/>
            <person name="Daum C."/>
            <person name="Ng V."/>
            <person name="Clum A."/>
            <person name="Steindorff A."/>
            <person name="Ohm R."/>
            <person name="Martin F."/>
            <person name="Silar P."/>
            <person name="Natvig D."/>
            <person name="Lalanne C."/>
            <person name="Gautier V."/>
            <person name="Ament-Velasquez S.L."/>
            <person name="Kruys A."/>
            <person name="Hutchinson M.I."/>
            <person name="Powell A.J."/>
            <person name="Barry K."/>
            <person name="Miller A.N."/>
            <person name="Grigoriev I.V."/>
            <person name="Debuchy R."/>
            <person name="Gladieux P."/>
            <person name="Thoren M.H."/>
            <person name="Johannesson H."/>
        </authorList>
    </citation>
    <scope>NUCLEOTIDE SEQUENCE</scope>
    <source>
        <strain evidence="2">CBS 118394</strain>
    </source>
</reference>
<organism evidence="2 3">
    <name type="scientific">Apodospora peruviana</name>
    <dbReference type="NCBI Taxonomy" id="516989"/>
    <lineage>
        <taxon>Eukaryota</taxon>
        <taxon>Fungi</taxon>
        <taxon>Dikarya</taxon>
        <taxon>Ascomycota</taxon>
        <taxon>Pezizomycotina</taxon>
        <taxon>Sordariomycetes</taxon>
        <taxon>Sordariomycetidae</taxon>
        <taxon>Sordariales</taxon>
        <taxon>Lasiosphaeriaceae</taxon>
        <taxon>Apodospora</taxon>
    </lineage>
</organism>
<sequence>MAHFKILSVVAFLWLLATSTSAAPAAVVDDLNPTIRIDDLVVLSGNVLKFDPIGGLNSTTQDSTWQLEYLKSLDSSKIAAVHHEQQHLTYESMANNTIIVQRNDDFDSVVPLHKRQLTPHAICFDCMLLVLLSTTGESRTFAYGVCEPVCGSLGIRLGGGLGIATQAVNLAAQLGLDWRFGYDHAQRFYMAWLAAPTNF</sequence>
<keyword evidence="3" id="KW-1185">Reference proteome</keyword>
<protein>
    <submittedName>
        <fullName evidence="2">Uncharacterized protein</fullName>
    </submittedName>
</protein>
<comment type="caution">
    <text evidence="2">The sequence shown here is derived from an EMBL/GenBank/DDBJ whole genome shotgun (WGS) entry which is preliminary data.</text>
</comment>
<evidence type="ECO:0000313" key="2">
    <source>
        <dbReference type="EMBL" id="KAK3312816.1"/>
    </source>
</evidence>
<dbReference type="AlphaFoldDB" id="A0AAE0HVP3"/>
<dbReference type="Proteomes" id="UP001283341">
    <property type="component" value="Unassembled WGS sequence"/>
</dbReference>
<feature type="chain" id="PRO_5042151632" evidence="1">
    <location>
        <begin position="23"/>
        <end position="199"/>
    </location>
</feature>
<evidence type="ECO:0000256" key="1">
    <source>
        <dbReference type="SAM" id="SignalP"/>
    </source>
</evidence>
<gene>
    <name evidence="2" type="ORF">B0H66DRAFT_631630</name>
</gene>
<feature type="signal peptide" evidence="1">
    <location>
        <begin position="1"/>
        <end position="22"/>
    </location>
</feature>
<dbReference type="EMBL" id="JAUEDM010000008">
    <property type="protein sequence ID" value="KAK3312816.1"/>
    <property type="molecule type" value="Genomic_DNA"/>
</dbReference>
<reference evidence="2" key="1">
    <citation type="journal article" date="2023" name="Mol. Phylogenet. Evol.">
        <title>Genome-scale phylogeny and comparative genomics of the fungal order Sordariales.</title>
        <authorList>
            <person name="Hensen N."/>
            <person name="Bonometti L."/>
            <person name="Westerberg I."/>
            <person name="Brannstrom I.O."/>
            <person name="Guillou S."/>
            <person name="Cros-Aarteil S."/>
            <person name="Calhoun S."/>
            <person name="Haridas S."/>
            <person name="Kuo A."/>
            <person name="Mondo S."/>
            <person name="Pangilinan J."/>
            <person name="Riley R."/>
            <person name="LaButti K."/>
            <person name="Andreopoulos B."/>
            <person name="Lipzen A."/>
            <person name="Chen C."/>
            <person name="Yan M."/>
            <person name="Daum C."/>
            <person name="Ng V."/>
            <person name="Clum A."/>
            <person name="Steindorff A."/>
            <person name="Ohm R.A."/>
            <person name="Martin F."/>
            <person name="Silar P."/>
            <person name="Natvig D.O."/>
            <person name="Lalanne C."/>
            <person name="Gautier V."/>
            <person name="Ament-Velasquez S.L."/>
            <person name="Kruys A."/>
            <person name="Hutchinson M.I."/>
            <person name="Powell A.J."/>
            <person name="Barry K."/>
            <person name="Miller A.N."/>
            <person name="Grigoriev I.V."/>
            <person name="Debuchy R."/>
            <person name="Gladieux P."/>
            <person name="Hiltunen Thoren M."/>
            <person name="Johannesson H."/>
        </authorList>
    </citation>
    <scope>NUCLEOTIDE SEQUENCE</scope>
    <source>
        <strain evidence="2">CBS 118394</strain>
    </source>
</reference>
<name>A0AAE0HVP3_9PEZI</name>